<feature type="chain" id="PRO_5025683206" evidence="1">
    <location>
        <begin position="23"/>
        <end position="80"/>
    </location>
</feature>
<sequence length="80" mass="8162">AASELLTALAATALAALPGSQPQHPLVQAWLSSMRHLGPYLQALTAALHTSLPSLQPHLDEAAAGSMAGCVAAYMLPAFT</sequence>
<evidence type="ECO:0000256" key="1">
    <source>
        <dbReference type="SAM" id="SignalP"/>
    </source>
</evidence>
<organism evidence="2 3">
    <name type="scientific">Haematococcus lacustris</name>
    <name type="common">Green alga</name>
    <name type="synonym">Haematococcus pluvialis</name>
    <dbReference type="NCBI Taxonomy" id="44745"/>
    <lineage>
        <taxon>Eukaryota</taxon>
        <taxon>Viridiplantae</taxon>
        <taxon>Chlorophyta</taxon>
        <taxon>core chlorophytes</taxon>
        <taxon>Chlorophyceae</taxon>
        <taxon>CS clade</taxon>
        <taxon>Chlamydomonadales</taxon>
        <taxon>Haematococcaceae</taxon>
        <taxon>Haematococcus</taxon>
    </lineage>
</organism>
<gene>
    <name evidence="2" type="ORF">HaLaN_33179</name>
</gene>
<dbReference type="Proteomes" id="UP000485058">
    <property type="component" value="Unassembled WGS sequence"/>
</dbReference>
<keyword evidence="1" id="KW-0732">Signal</keyword>
<reference evidence="2 3" key="1">
    <citation type="submission" date="2020-02" db="EMBL/GenBank/DDBJ databases">
        <title>Draft genome sequence of Haematococcus lacustris strain NIES-144.</title>
        <authorList>
            <person name="Morimoto D."/>
            <person name="Nakagawa S."/>
            <person name="Yoshida T."/>
            <person name="Sawayama S."/>
        </authorList>
    </citation>
    <scope>NUCLEOTIDE SEQUENCE [LARGE SCALE GENOMIC DNA]</scope>
    <source>
        <strain evidence="2 3">NIES-144</strain>
    </source>
</reference>
<evidence type="ECO:0000313" key="3">
    <source>
        <dbReference type="Proteomes" id="UP000485058"/>
    </source>
</evidence>
<name>A0A6A0ALT5_HAELA</name>
<proteinExistence type="predicted"/>
<dbReference type="AlphaFoldDB" id="A0A6A0ALT5"/>
<evidence type="ECO:0000313" key="2">
    <source>
        <dbReference type="EMBL" id="GFH33762.1"/>
    </source>
</evidence>
<feature type="signal peptide" evidence="1">
    <location>
        <begin position="1"/>
        <end position="22"/>
    </location>
</feature>
<accession>A0A6A0ALT5</accession>
<keyword evidence="3" id="KW-1185">Reference proteome</keyword>
<feature type="non-terminal residue" evidence="2">
    <location>
        <position position="80"/>
    </location>
</feature>
<comment type="caution">
    <text evidence="2">The sequence shown here is derived from an EMBL/GenBank/DDBJ whole genome shotgun (WGS) entry which is preliminary data.</text>
</comment>
<feature type="non-terminal residue" evidence="2">
    <location>
        <position position="1"/>
    </location>
</feature>
<protein>
    <submittedName>
        <fullName evidence="2">Uncharacterized protein</fullName>
    </submittedName>
</protein>
<dbReference type="EMBL" id="BLLF01009558">
    <property type="protein sequence ID" value="GFH33762.1"/>
    <property type="molecule type" value="Genomic_DNA"/>
</dbReference>